<dbReference type="AlphaFoldDB" id="A0A401TBL1"/>
<dbReference type="PANTHER" id="PTHR23415">
    <property type="entry name" value="CYCLIN-DEPENDENT KINASES REGULATORY SUBUNIT/60S RIBOSOME SUBUNIT BIOGENESIS PROTEIN NIP7"/>
    <property type="match status" value="1"/>
</dbReference>
<accession>A0A401TBL1</accession>
<evidence type="ECO:0000256" key="1">
    <source>
        <dbReference type="ARBA" id="ARBA00002449"/>
    </source>
</evidence>
<dbReference type="SUPFAM" id="SSF55637">
    <property type="entry name" value="Cell cycle regulatory proteins"/>
    <property type="match status" value="1"/>
</dbReference>
<keyword evidence="4 6" id="KW-0132">Cell division</keyword>
<dbReference type="Pfam" id="PF01111">
    <property type="entry name" value="CKS"/>
    <property type="match status" value="1"/>
</dbReference>
<evidence type="ECO:0000313" key="8">
    <source>
        <dbReference type="Proteomes" id="UP000287033"/>
    </source>
</evidence>
<evidence type="ECO:0000256" key="3">
    <source>
        <dbReference type="ARBA" id="ARBA00011253"/>
    </source>
</evidence>
<comment type="subunit">
    <text evidence="3">Forms a homohexamer that can probably bind six kinase subunits.</text>
</comment>
<comment type="similarity">
    <text evidence="2 6">Belongs to the CKS family.</text>
</comment>
<evidence type="ECO:0000256" key="5">
    <source>
        <dbReference type="ARBA" id="ARBA00023306"/>
    </source>
</evidence>
<evidence type="ECO:0000256" key="2">
    <source>
        <dbReference type="ARBA" id="ARBA00007782"/>
    </source>
</evidence>
<dbReference type="PRINTS" id="PR00296">
    <property type="entry name" value="CYCLINKINASE"/>
</dbReference>
<keyword evidence="5 6" id="KW-0131">Cell cycle</keyword>
<dbReference type="InterPro" id="IPR000789">
    <property type="entry name" value="Cyclin-dep_kinase_reg-sub"/>
</dbReference>
<comment type="caution">
    <text evidence="7">The sequence shown here is derived from an EMBL/GenBank/DDBJ whole genome shotgun (WGS) entry which is preliminary data.</text>
</comment>
<sequence>MSGKVAMIRVRVSNQVVGWGIFIPRSELSCGSAPEIEYSALGILILFFLAHLSSPSHVMLPKKIAKLVPKTHLMSETEWRNLGVQQSPGWIHYMIHEPASAALTFSDRCTAKG</sequence>
<dbReference type="InterPro" id="IPR036858">
    <property type="entry name" value="Cyclin-dep_kinase_reg-sub_sf"/>
</dbReference>
<comment type="function">
    <text evidence="1 6">Binds to the catalytic subunit of the cyclin dependent kinases and is essential for their biological function.</text>
</comment>
<name>A0A401TBL1_CHIPU</name>
<dbReference type="GO" id="GO:0051301">
    <property type="term" value="P:cell division"/>
    <property type="evidence" value="ECO:0007669"/>
    <property type="project" value="UniProtKB-UniRule"/>
</dbReference>
<gene>
    <name evidence="7" type="ORF">chiPu_0024351</name>
</gene>
<reference evidence="7 8" key="1">
    <citation type="journal article" date="2018" name="Nat. Ecol. Evol.">
        <title>Shark genomes provide insights into elasmobranch evolution and the origin of vertebrates.</title>
        <authorList>
            <person name="Hara Y"/>
            <person name="Yamaguchi K"/>
            <person name="Onimaru K"/>
            <person name="Kadota M"/>
            <person name="Koyanagi M"/>
            <person name="Keeley SD"/>
            <person name="Tatsumi K"/>
            <person name="Tanaka K"/>
            <person name="Motone F"/>
            <person name="Kageyama Y"/>
            <person name="Nozu R"/>
            <person name="Adachi N"/>
            <person name="Nishimura O"/>
            <person name="Nakagawa R"/>
            <person name="Tanegashima C"/>
            <person name="Kiyatake I"/>
            <person name="Matsumoto R"/>
            <person name="Murakumo K"/>
            <person name="Nishida K"/>
            <person name="Terakita A"/>
            <person name="Kuratani S"/>
            <person name="Sato K"/>
            <person name="Hyodo S Kuraku.S."/>
        </authorList>
    </citation>
    <scope>NUCLEOTIDE SEQUENCE [LARGE SCALE GENOMIC DNA]</scope>
</reference>
<dbReference type="EMBL" id="BEZZ01037606">
    <property type="protein sequence ID" value="GCC40023.1"/>
    <property type="molecule type" value="Genomic_DNA"/>
</dbReference>
<proteinExistence type="inferred from homology"/>
<protein>
    <recommendedName>
        <fullName evidence="6">Cyclin-dependent kinases regulatory subunit</fullName>
    </recommendedName>
</protein>
<organism evidence="7 8">
    <name type="scientific">Chiloscyllium punctatum</name>
    <name type="common">Brownbanded bambooshark</name>
    <name type="synonym">Hemiscyllium punctatum</name>
    <dbReference type="NCBI Taxonomy" id="137246"/>
    <lineage>
        <taxon>Eukaryota</taxon>
        <taxon>Metazoa</taxon>
        <taxon>Chordata</taxon>
        <taxon>Craniata</taxon>
        <taxon>Vertebrata</taxon>
        <taxon>Chondrichthyes</taxon>
        <taxon>Elasmobranchii</taxon>
        <taxon>Galeomorphii</taxon>
        <taxon>Galeoidea</taxon>
        <taxon>Orectolobiformes</taxon>
        <taxon>Hemiscylliidae</taxon>
        <taxon>Chiloscyllium</taxon>
    </lineage>
</organism>
<keyword evidence="8" id="KW-1185">Reference proteome</keyword>
<dbReference type="STRING" id="137246.A0A401TBL1"/>
<dbReference type="GO" id="GO:0016538">
    <property type="term" value="F:cyclin-dependent protein serine/threonine kinase regulator activity"/>
    <property type="evidence" value="ECO:0007669"/>
    <property type="project" value="InterPro"/>
</dbReference>
<dbReference type="Gene3D" id="3.30.170.10">
    <property type="entry name" value="Cyclin-dependent kinase, regulatory subunit"/>
    <property type="match status" value="1"/>
</dbReference>
<evidence type="ECO:0000256" key="6">
    <source>
        <dbReference type="RuleBase" id="RU311113"/>
    </source>
</evidence>
<evidence type="ECO:0000313" key="7">
    <source>
        <dbReference type="EMBL" id="GCC40023.1"/>
    </source>
</evidence>
<dbReference type="Proteomes" id="UP000287033">
    <property type="component" value="Unassembled WGS sequence"/>
</dbReference>
<dbReference type="SMART" id="SM01084">
    <property type="entry name" value="CKS"/>
    <property type="match status" value="1"/>
</dbReference>
<dbReference type="OrthoDB" id="440676at2759"/>
<evidence type="ECO:0000256" key="4">
    <source>
        <dbReference type="ARBA" id="ARBA00022618"/>
    </source>
</evidence>